<feature type="domain" description="Sialate O-acetylesterase" evidence="3">
    <location>
        <begin position="119"/>
        <end position="372"/>
    </location>
</feature>
<dbReference type="InterPro" id="IPR005181">
    <property type="entry name" value="SASA"/>
</dbReference>
<feature type="domain" description="Glycosyl hydrolase-like 10" evidence="2">
    <location>
        <begin position="493"/>
        <end position="742"/>
    </location>
</feature>
<dbReference type="EMBL" id="CP103141">
    <property type="protein sequence ID" value="UVQ72810.1"/>
    <property type="molecule type" value="Genomic_DNA"/>
</dbReference>
<dbReference type="GeneID" id="69590775"/>
<dbReference type="InterPro" id="IPR017853">
    <property type="entry name" value="GH"/>
</dbReference>
<name>A0ABY5T7K5_9BACE</name>
<dbReference type="Gene3D" id="2.60.40.10">
    <property type="entry name" value="Immunoglobulins"/>
    <property type="match status" value="1"/>
</dbReference>
<dbReference type="RefSeq" id="WP_055271140.1">
    <property type="nucleotide sequence ID" value="NZ_CABMFH010000039.1"/>
</dbReference>
<dbReference type="PANTHER" id="PTHR22901">
    <property type="entry name" value="SIALATE O-ACETYLESTERASE"/>
    <property type="match status" value="1"/>
</dbReference>
<keyword evidence="6" id="KW-1185">Reference proteome</keyword>
<evidence type="ECO:0000259" key="3">
    <source>
        <dbReference type="Pfam" id="PF03629"/>
    </source>
</evidence>
<dbReference type="SUPFAM" id="SSF52266">
    <property type="entry name" value="SGNH hydrolase"/>
    <property type="match status" value="1"/>
</dbReference>
<evidence type="ECO:0000256" key="1">
    <source>
        <dbReference type="ARBA" id="ARBA00022801"/>
    </source>
</evidence>
<evidence type="ECO:0000259" key="2">
    <source>
        <dbReference type="Pfam" id="PF02638"/>
    </source>
</evidence>
<dbReference type="InterPro" id="IPR036514">
    <property type="entry name" value="SGNH_hydro_sf"/>
</dbReference>
<feature type="domain" description="DUF4985" evidence="4">
    <location>
        <begin position="767"/>
        <end position="889"/>
    </location>
</feature>
<dbReference type="SUPFAM" id="SSF51445">
    <property type="entry name" value="(Trans)glycosidases"/>
    <property type="match status" value="1"/>
</dbReference>
<dbReference type="Pfam" id="PF16373">
    <property type="entry name" value="DUF4985"/>
    <property type="match status" value="1"/>
</dbReference>
<dbReference type="InterPro" id="IPR003790">
    <property type="entry name" value="GHL10"/>
</dbReference>
<gene>
    <name evidence="5" type="ORF">NXY30_17240</name>
</gene>
<evidence type="ECO:0000313" key="5">
    <source>
        <dbReference type="EMBL" id="UVQ72810.1"/>
    </source>
</evidence>
<dbReference type="Proteomes" id="UP001060104">
    <property type="component" value="Chromosome"/>
</dbReference>
<dbReference type="PANTHER" id="PTHR22901:SF0">
    <property type="entry name" value="SIALATE O-ACETYLESTERASE"/>
    <property type="match status" value="1"/>
</dbReference>
<dbReference type="Pfam" id="PF03629">
    <property type="entry name" value="SASA"/>
    <property type="match status" value="1"/>
</dbReference>
<dbReference type="Gene3D" id="3.20.20.80">
    <property type="entry name" value="Glycosidases"/>
    <property type="match status" value="1"/>
</dbReference>
<dbReference type="InterPro" id="IPR039329">
    <property type="entry name" value="SIAE"/>
</dbReference>
<dbReference type="Pfam" id="PF02638">
    <property type="entry name" value="GHL10"/>
    <property type="match status" value="1"/>
</dbReference>
<reference evidence="5" key="1">
    <citation type="submission" date="2022-08" db="EMBL/GenBank/DDBJ databases">
        <title>Genome Sequencing of Bacteroides fragilis Group Isolates with Nanopore Technology.</title>
        <authorList>
            <person name="Tisza M.J."/>
            <person name="Smith D."/>
            <person name="Dekker J.P."/>
        </authorList>
    </citation>
    <scope>NUCLEOTIDE SEQUENCE</scope>
    <source>
        <strain evidence="5">BFG-527</strain>
    </source>
</reference>
<dbReference type="InterPro" id="IPR032280">
    <property type="entry name" value="DUF4985"/>
</dbReference>
<evidence type="ECO:0000313" key="6">
    <source>
        <dbReference type="Proteomes" id="UP001060104"/>
    </source>
</evidence>
<protein>
    <submittedName>
        <fullName evidence="5">Family 10 glycosylhydrolase</fullName>
    </submittedName>
</protein>
<dbReference type="InterPro" id="IPR013783">
    <property type="entry name" value="Ig-like_fold"/>
</dbReference>
<dbReference type="Gene3D" id="3.40.50.1110">
    <property type="entry name" value="SGNH hydrolase"/>
    <property type="match status" value="1"/>
</dbReference>
<keyword evidence="1" id="KW-0378">Hydrolase</keyword>
<organism evidence="5 6">
    <name type="scientific">Bacteroides faecis</name>
    <dbReference type="NCBI Taxonomy" id="674529"/>
    <lineage>
        <taxon>Bacteria</taxon>
        <taxon>Pseudomonadati</taxon>
        <taxon>Bacteroidota</taxon>
        <taxon>Bacteroidia</taxon>
        <taxon>Bacteroidales</taxon>
        <taxon>Bacteroidaceae</taxon>
        <taxon>Bacteroides</taxon>
    </lineage>
</organism>
<evidence type="ECO:0000259" key="4">
    <source>
        <dbReference type="Pfam" id="PF16373"/>
    </source>
</evidence>
<proteinExistence type="predicted"/>
<accession>A0ABY5T7K5</accession>
<sequence length="897" mass="102515">MYILKPLKINNDMKLKTKYFLLLICSLFFLKAEAKVTLTSIWGDNMVLQQQSEVTFYGKASPGKRVYVSASWNNRKISTVSNQDGRWELVLPTPEAGGPYTITFSDGEELMLKNILIGEVWFCSGQSNMEMPVKGFRGQPVFGSQPYIVSAHPKRPLRLYTVKNAWSTTPKENGIEGKWSESSPEEVADFSATAYFFGHQLQQSLDIPVGLIHCSWSMSKIEAWMNKETLSEFPGVTLPDASQKEFGWAAGTPTLLWNAMVNPWKGFPVKGVIWYQGEANTPDPKLYKELFPAMVSQWRDFFHNPEMPFYYVQIAPWKSEGNDKLDWAWFRQCQLELMKEVPNVGMVTTGDAGSENFIHSPYKIKVGERLAYWALAKTYNRKGFQYSGPIYKAYQVKGNAVEIDFDYGEDGLTPENQNVKGFEIVGEDGVFRPAKAEIINGSSVVKVWNDSVNDPMEVRYCFRNYAQGELCNNAGLPASPFRIVIKKKPALMWIDAEANFERFSHKDSIDYYLNKIKTLGFTHAIVDIRPITGEVLYKSDFAPQMKEWKGAKAGDFDYLGYFIKKGHELGLEVHASLNVFCAGHNYFDRGMVYSGHPEWASMVYTPDKGIIPITEEKHKYGAMINPVNEEYRTHILNVLKEVVTKYPDIDGLMLDRVRYDGITADFSPLSREKFEAYTGKKLSKFPEDIFTWKKNADGKYVPQPGRYFPKWLEWRTKNITDFMALARKEVKAANPRVSFGTYTGAWYPSYYEVGVNFASKNYDPGKDFSWATPEYKNYGYAELLDLYATGNYYTDITIAEYKKTNRSIWNETDSQAQSGTWYCVEGSCRHLRHILKGNKFIGGILVDQFYDNPAKLSETIEMNLRRSDGLMVFDIVHIISKNLWKEVEEGMKNGGSL</sequence>